<evidence type="ECO:0000313" key="4">
    <source>
        <dbReference type="Proteomes" id="UP000830343"/>
    </source>
</evidence>
<feature type="transmembrane region" description="Helical" evidence="1">
    <location>
        <begin position="62"/>
        <end position="83"/>
    </location>
</feature>
<feature type="transmembrane region" description="Helical" evidence="1">
    <location>
        <begin position="31"/>
        <end position="50"/>
    </location>
</feature>
<dbReference type="InterPro" id="IPR003675">
    <property type="entry name" value="Rce1/LyrA-like_dom"/>
</dbReference>
<accession>A0ABY3ZWK8</accession>
<dbReference type="Proteomes" id="UP000830343">
    <property type="component" value="Chromosome"/>
</dbReference>
<name>A0ABY3ZWK8_9STAP</name>
<proteinExistence type="predicted"/>
<evidence type="ECO:0000259" key="2">
    <source>
        <dbReference type="Pfam" id="PF02517"/>
    </source>
</evidence>
<dbReference type="GO" id="GO:0008237">
    <property type="term" value="F:metallopeptidase activity"/>
    <property type="evidence" value="ECO:0007669"/>
    <property type="project" value="UniProtKB-KW"/>
</dbReference>
<dbReference type="RefSeq" id="WP_243366644.1">
    <property type="nucleotide sequence ID" value="NZ_CP094348.1"/>
</dbReference>
<protein>
    <submittedName>
        <fullName evidence="3">CPBP family intramembrane metalloprotease</fullName>
    </submittedName>
</protein>
<keyword evidence="1" id="KW-0472">Membrane</keyword>
<keyword evidence="3" id="KW-0645">Protease</keyword>
<keyword evidence="4" id="KW-1185">Reference proteome</keyword>
<evidence type="ECO:0000313" key="3">
    <source>
        <dbReference type="EMBL" id="UOB21192.1"/>
    </source>
</evidence>
<feature type="transmembrane region" description="Helical" evidence="1">
    <location>
        <begin position="184"/>
        <end position="199"/>
    </location>
</feature>
<organism evidence="3 4">
    <name type="scientific">Macrococcus armenti</name>
    <dbReference type="NCBI Taxonomy" id="2875764"/>
    <lineage>
        <taxon>Bacteria</taxon>
        <taxon>Bacillati</taxon>
        <taxon>Bacillota</taxon>
        <taxon>Bacilli</taxon>
        <taxon>Bacillales</taxon>
        <taxon>Staphylococcaceae</taxon>
        <taxon>Macrococcus</taxon>
    </lineage>
</organism>
<feature type="transmembrane region" description="Helical" evidence="1">
    <location>
        <begin position="160"/>
        <end position="177"/>
    </location>
</feature>
<dbReference type="Pfam" id="PF02517">
    <property type="entry name" value="Rce1-like"/>
    <property type="match status" value="1"/>
</dbReference>
<dbReference type="EMBL" id="CP094348">
    <property type="protein sequence ID" value="UOB21192.1"/>
    <property type="molecule type" value="Genomic_DNA"/>
</dbReference>
<feature type="transmembrane region" description="Helical" evidence="1">
    <location>
        <begin position="103"/>
        <end position="121"/>
    </location>
</feature>
<keyword evidence="3" id="KW-0378">Hydrolase</keyword>
<feature type="transmembrane region" description="Helical" evidence="1">
    <location>
        <begin position="133"/>
        <end position="154"/>
    </location>
</feature>
<reference evidence="3" key="1">
    <citation type="submission" date="2022-03" db="EMBL/GenBank/DDBJ databases">
        <authorList>
            <person name="Vrbovska V."/>
            <person name="Kovarovic V."/>
            <person name="Botka T."/>
            <person name="Pantucek R."/>
        </authorList>
    </citation>
    <scope>NUCLEOTIDE SEQUENCE</scope>
    <source>
        <strain evidence="3">CCM 2609</strain>
    </source>
</reference>
<keyword evidence="3" id="KW-0482">Metalloprotease</keyword>
<keyword evidence="1" id="KW-0812">Transmembrane</keyword>
<keyword evidence="1" id="KW-1133">Transmembrane helix</keyword>
<feature type="domain" description="CAAX prenyl protease 2/Lysostaphin resistance protein A-like" evidence="2">
    <location>
        <begin position="104"/>
        <end position="185"/>
    </location>
</feature>
<gene>
    <name evidence="3" type="ORF">MRZ06_03680</name>
</gene>
<feature type="transmembrane region" description="Helical" evidence="1">
    <location>
        <begin position="7"/>
        <end position="25"/>
    </location>
</feature>
<reference evidence="3" key="2">
    <citation type="submission" date="2022-04" db="EMBL/GenBank/DDBJ databases">
        <title>Antimicrobial genetic elements in methicillin-resistant Macrococcus armenti.</title>
        <authorList>
            <person name="Keller J.E."/>
            <person name="Schwendener S."/>
            <person name="Pantucek R."/>
            <person name="Perreten V."/>
        </authorList>
    </citation>
    <scope>NUCLEOTIDE SEQUENCE</scope>
    <source>
        <strain evidence="3">CCM 2609</strain>
    </source>
</reference>
<evidence type="ECO:0000256" key="1">
    <source>
        <dbReference type="SAM" id="Phobius"/>
    </source>
</evidence>
<sequence>MKKIDRSLIALLLIYSFMHGVLIFLHDEKQVFWYVYTGLLLFSSLGYVFYERNIESKRLFQSIGTGLIAAFIIVFIYTVLLQFHQAITFNELLREMIKMGVYFKWQLIITLIVAIPLHELFMRALLQDRIMQYIHPIAAIIITSVMSTALFSYAVPLNTIIMIFIVQLVISISYVYTKRLITPIMGEICAIVILIMIFGR</sequence>